<dbReference type="PROSITE" id="PS51163">
    <property type="entry name" value="YRDC"/>
    <property type="match status" value="1"/>
</dbReference>
<keyword evidence="2" id="KW-0548">Nucleotidyltransferase</keyword>
<organism evidence="2 3">
    <name type="scientific">Planomonospora corallina</name>
    <dbReference type="NCBI Taxonomy" id="1806052"/>
    <lineage>
        <taxon>Bacteria</taxon>
        <taxon>Bacillati</taxon>
        <taxon>Actinomycetota</taxon>
        <taxon>Actinomycetes</taxon>
        <taxon>Streptosporangiales</taxon>
        <taxon>Streptosporangiaceae</taxon>
        <taxon>Planomonospora</taxon>
    </lineage>
</organism>
<dbReference type="GO" id="GO:0061710">
    <property type="term" value="F:L-threonylcarbamoyladenylate synthase"/>
    <property type="evidence" value="ECO:0007669"/>
    <property type="project" value="UniProtKB-EC"/>
</dbReference>
<sequence>MTCVRTVETALTLRRLKDLTYERPGADGASPADLRPGPGSRLRRVAKYFDVHPDNPQPRLIGQAVDLLREDGLIAYPTDSCYALGCRLGNKEGIDRIREIRALGDDHHFTLVCRDFAQFGQFVHVSNALFRSIKAATPGGYTFVLPATKEVPRRLLHPRKKTVGVRIPDHVVTQALLAELGEPLLSSTLLLPDETEPPTQGWEIKERLDHAVDAVIDSGECGATPTTVVDFSQGEPEILRRGAGDPALFE</sequence>
<dbReference type="InterPro" id="IPR052532">
    <property type="entry name" value="SUA5_domain"/>
</dbReference>
<dbReference type="InterPro" id="IPR017945">
    <property type="entry name" value="DHBP_synth_RibB-like_a/b_dom"/>
</dbReference>
<keyword evidence="2" id="KW-0808">Transferase</keyword>
<dbReference type="RefSeq" id="WP_377284743.1">
    <property type="nucleotide sequence ID" value="NZ_JBHSBM010000004.1"/>
</dbReference>
<gene>
    <name evidence="2" type="ORF">ACFOWE_00610</name>
</gene>
<dbReference type="EC" id="2.7.7.87" evidence="2"/>
<dbReference type="EMBL" id="JBHSBM010000004">
    <property type="protein sequence ID" value="MFC4056784.1"/>
    <property type="molecule type" value="Genomic_DNA"/>
</dbReference>
<dbReference type="SUPFAM" id="SSF55821">
    <property type="entry name" value="YrdC/RibB"/>
    <property type="match status" value="1"/>
</dbReference>
<accession>A0ABV8I1H9</accession>
<dbReference type="NCBIfam" id="TIGR00057">
    <property type="entry name" value="L-threonylcarbamoyladenylate synthase"/>
    <property type="match status" value="1"/>
</dbReference>
<evidence type="ECO:0000313" key="2">
    <source>
        <dbReference type="EMBL" id="MFC4056784.1"/>
    </source>
</evidence>
<reference evidence="3" key="1">
    <citation type="journal article" date="2019" name="Int. J. Syst. Evol. Microbiol.">
        <title>The Global Catalogue of Microorganisms (GCM) 10K type strain sequencing project: providing services to taxonomists for standard genome sequencing and annotation.</title>
        <authorList>
            <consortium name="The Broad Institute Genomics Platform"/>
            <consortium name="The Broad Institute Genome Sequencing Center for Infectious Disease"/>
            <person name="Wu L."/>
            <person name="Ma J."/>
        </authorList>
    </citation>
    <scope>NUCLEOTIDE SEQUENCE [LARGE SCALE GENOMIC DNA]</scope>
    <source>
        <strain evidence="3">TBRC 4489</strain>
    </source>
</reference>
<dbReference type="Pfam" id="PF01300">
    <property type="entry name" value="Sua5_yciO_yrdC"/>
    <property type="match status" value="1"/>
</dbReference>
<evidence type="ECO:0000259" key="1">
    <source>
        <dbReference type="PROSITE" id="PS51163"/>
    </source>
</evidence>
<dbReference type="InterPro" id="IPR006070">
    <property type="entry name" value="Sua5-like_dom"/>
</dbReference>
<protein>
    <submittedName>
        <fullName evidence="2">L-threonylcarbamoyladenylate synthase</fullName>
        <ecNumber evidence="2">2.7.7.87</ecNumber>
    </submittedName>
</protein>
<feature type="domain" description="YrdC-like" evidence="1">
    <location>
        <begin position="58"/>
        <end position="244"/>
    </location>
</feature>
<evidence type="ECO:0000313" key="3">
    <source>
        <dbReference type="Proteomes" id="UP001595850"/>
    </source>
</evidence>
<dbReference type="Proteomes" id="UP001595850">
    <property type="component" value="Unassembled WGS sequence"/>
</dbReference>
<dbReference type="Gene3D" id="3.90.870.10">
    <property type="entry name" value="DHBP synthase"/>
    <property type="match status" value="1"/>
</dbReference>
<name>A0ABV8I1H9_9ACTN</name>
<proteinExistence type="predicted"/>
<keyword evidence="3" id="KW-1185">Reference proteome</keyword>
<comment type="caution">
    <text evidence="2">The sequence shown here is derived from an EMBL/GenBank/DDBJ whole genome shotgun (WGS) entry which is preliminary data.</text>
</comment>
<dbReference type="PANTHER" id="PTHR42828:SF3">
    <property type="entry name" value="THREONYLCARBAMOYL-AMP SYNTHASE"/>
    <property type="match status" value="1"/>
</dbReference>
<dbReference type="PANTHER" id="PTHR42828">
    <property type="entry name" value="DHBP SYNTHASE RIBB-LIKE ALPHA/BETA DOMAIN-CONTAINING PROTEIN"/>
    <property type="match status" value="1"/>
</dbReference>